<feature type="non-terminal residue" evidence="1">
    <location>
        <position position="1"/>
    </location>
</feature>
<reference evidence="1" key="1">
    <citation type="journal article" date="2014" name="Front. Microbiol.">
        <title>High frequency of phylogenetically diverse reductive dehalogenase-homologous genes in deep subseafloor sedimentary metagenomes.</title>
        <authorList>
            <person name="Kawai M."/>
            <person name="Futagami T."/>
            <person name="Toyoda A."/>
            <person name="Takaki Y."/>
            <person name="Nishi S."/>
            <person name="Hori S."/>
            <person name="Arai W."/>
            <person name="Tsubouchi T."/>
            <person name="Morono Y."/>
            <person name="Uchiyama I."/>
            <person name="Ito T."/>
            <person name="Fujiyama A."/>
            <person name="Inagaki F."/>
            <person name="Takami H."/>
        </authorList>
    </citation>
    <scope>NUCLEOTIDE SEQUENCE</scope>
    <source>
        <strain evidence="1">Expedition CK06-06</strain>
    </source>
</reference>
<accession>X1RR86</accession>
<evidence type="ECO:0008006" key="2">
    <source>
        <dbReference type="Google" id="ProtNLM"/>
    </source>
</evidence>
<proteinExistence type="predicted"/>
<dbReference type="EMBL" id="BARW01006977">
    <property type="protein sequence ID" value="GAI83242.1"/>
    <property type="molecule type" value="Genomic_DNA"/>
</dbReference>
<organism evidence="1">
    <name type="scientific">marine sediment metagenome</name>
    <dbReference type="NCBI Taxonomy" id="412755"/>
    <lineage>
        <taxon>unclassified sequences</taxon>
        <taxon>metagenomes</taxon>
        <taxon>ecological metagenomes</taxon>
    </lineage>
</organism>
<name>X1RR86_9ZZZZ</name>
<sequence>GEGYMTLYDVADDINLTFGKFRQQFGVVNRWHKHGLDQVDFPLALRQIFGSGGLNQTGLSLDWLMPPAGDASQQLTFQVTDGSNSRLFGDNARNRPSLLARYKNYRDLSKDTYLECGLTGLVGWNNEWDIQGGTVQNSSEMTTVLGADLSVLWEPAEKMRYRNVEWRNEAYWLNKELLAPDGSGSDTIKAWGMYSYLQTKISRTADIGIRGDFYVPDTKSYANLTSPLSLSPLAVTSDNPYLWQVSPYITWWQSPFVKFRAEYDYSNGKGIENPEHVIWLQVIFSAGPHKHERY</sequence>
<evidence type="ECO:0000313" key="1">
    <source>
        <dbReference type="EMBL" id="GAI83242.1"/>
    </source>
</evidence>
<comment type="caution">
    <text evidence="1">The sequence shown here is derived from an EMBL/GenBank/DDBJ whole genome shotgun (WGS) entry which is preliminary data.</text>
</comment>
<gene>
    <name evidence="1" type="ORF">S12H4_14621</name>
</gene>
<protein>
    <recommendedName>
        <fullName evidence="2">TonB-dependent receptor-like beta-barrel domain-containing protein</fullName>
    </recommendedName>
</protein>
<dbReference type="AlphaFoldDB" id="X1RR86"/>